<dbReference type="InterPro" id="IPR000783">
    <property type="entry name" value="RNA_pol_subH/Rpb5_C"/>
</dbReference>
<feature type="domain" description="RNA polymerase subunit H/Rpb5 C-terminal" evidence="6">
    <location>
        <begin position="103"/>
        <end position="127"/>
    </location>
</feature>
<dbReference type="SUPFAM" id="SSF55287">
    <property type="entry name" value="RPB5-like RNA polymerase subunit"/>
    <property type="match status" value="1"/>
</dbReference>
<evidence type="ECO:0000313" key="8">
    <source>
        <dbReference type="Proteomes" id="UP000887564"/>
    </source>
</evidence>
<dbReference type="Proteomes" id="UP000887564">
    <property type="component" value="Unplaced"/>
</dbReference>
<protein>
    <recommendedName>
        <fullName evidence="5">RPB5 homolog</fullName>
    </recommendedName>
</protein>
<dbReference type="GO" id="GO:0006362">
    <property type="term" value="P:transcription elongation by RNA polymerase I"/>
    <property type="evidence" value="ECO:0007669"/>
    <property type="project" value="TreeGrafter"/>
</dbReference>
<comment type="subcellular location">
    <subcellularLocation>
        <location evidence="1">Nucleus</location>
    </subcellularLocation>
</comment>
<dbReference type="InterPro" id="IPR020608">
    <property type="entry name" value="RNA_pol_subH/Rpb5_CS"/>
</dbReference>
<dbReference type="InterPro" id="IPR035913">
    <property type="entry name" value="RPB5-like_sf"/>
</dbReference>
<dbReference type="PROSITE" id="PS01110">
    <property type="entry name" value="RNA_POL_H_23KD"/>
    <property type="match status" value="1"/>
</dbReference>
<dbReference type="GO" id="GO:0003677">
    <property type="term" value="F:DNA binding"/>
    <property type="evidence" value="ECO:0007669"/>
    <property type="project" value="InterPro"/>
</dbReference>
<comment type="similarity">
    <text evidence="4">Belongs to the archaeal Rpo5/eukaryotic RPB5 RNA polymerase subunit family.</text>
</comment>
<dbReference type="AlphaFoldDB" id="A0A914SDR4"/>
<dbReference type="InterPro" id="IPR014381">
    <property type="entry name" value="Arch_Rpo5/euc_Rpb5"/>
</dbReference>
<name>A0A914SDR4_PAREQ</name>
<dbReference type="InterPro" id="IPR005571">
    <property type="entry name" value="RNA_pol_Rpb5_N"/>
</dbReference>
<evidence type="ECO:0000313" key="9">
    <source>
        <dbReference type="WBParaSite" id="PEQ_0001220601-mRNA-1"/>
    </source>
</evidence>
<dbReference type="GO" id="GO:0003899">
    <property type="term" value="F:DNA-directed RNA polymerase activity"/>
    <property type="evidence" value="ECO:0007669"/>
    <property type="project" value="InterPro"/>
</dbReference>
<dbReference type="Gene3D" id="3.90.940.20">
    <property type="entry name" value="RPB5-like RNA polymerase subunit"/>
    <property type="match status" value="1"/>
</dbReference>
<dbReference type="SUPFAM" id="SSF53036">
    <property type="entry name" value="Eukaryotic RPB5 N-terminal domain"/>
    <property type="match status" value="1"/>
</dbReference>
<evidence type="ECO:0000259" key="6">
    <source>
        <dbReference type="Pfam" id="PF01191"/>
    </source>
</evidence>
<organism evidence="8 9">
    <name type="scientific">Parascaris equorum</name>
    <name type="common">Equine roundworm</name>
    <dbReference type="NCBI Taxonomy" id="6256"/>
    <lineage>
        <taxon>Eukaryota</taxon>
        <taxon>Metazoa</taxon>
        <taxon>Ecdysozoa</taxon>
        <taxon>Nematoda</taxon>
        <taxon>Chromadorea</taxon>
        <taxon>Rhabditida</taxon>
        <taxon>Spirurina</taxon>
        <taxon>Ascaridomorpha</taxon>
        <taxon>Ascaridoidea</taxon>
        <taxon>Ascarididae</taxon>
        <taxon>Parascaris</taxon>
    </lineage>
</organism>
<dbReference type="Gene3D" id="3.40.1340.10">
    <property type="entry name" value="RNA polymerase, Rpb5, N-terminal domain"/>
    <property type="match status" value="2"/>
</dbReference>
<dbReference type="GO" id="GO:0005665">
    <property type="term" value="C:RNA polymerase II, core complex"/>
    <property type="evidence" value="ECO:0007669"/>
    <property type="project" value="TreeGrafter"/>
</dbReference>
<accession>A0A914SDR4</accession>
<evidence type="ECO:0000256" key="1">
    <source>
        <dbReference type="ARBA" id="ARBA00004123"/>
    </source>
</evidence>
<sequence length="128" mass="14618">MCHDRGYLVTQEELDQTLDNFKETFGDKPSERKPGRNELTILVAHNDDPTDQMFAICQQMQEQAITRAIIVVQAGMTPSAKQAITDMAPKYTLEQFLEAELMVNITEHELVPEHVVMNNEEKTELLAR</sequence>
<dbReference type="GO" id="GO:0005736">
    <property type="term" value="C:RNA polymerase I complex"/>
    <property type="evidence" value="ECO:0007669"/>
    <property type="project" value="TreeGrafter"/>
</dbReference>
<evidence type="ECO:0000256" key="5">
    <source>
        <dbReference type="ARBA" id="ARBA00032836"/>
    </source>
</evidence>
<dbReference type="GO" id="GO:0006366">
    <property type="term" value="P:transcription by RNA polymerase II"/>
    <property type="evidence" value="ECO:0007669"/>
    <property type="project" value="TreeGrafter"/>
</dbReference>
<dbReference type="GO" id="GO:0042797">
    <property type="term" value="P:tRNA transcription by RNA polymerase III"/>
    <property type="evidence" value="ECO:0007669"/>
    <property type="project" value="TreeGrafter"/>
</dbReference>
<dbReference type="Pfam" id="PF01191">
    <property type="entry name" value="RNA_pol_Rpb5_C"/>
    <property type="match status" value="1"/>
</dbReference>
<keyword evidence="3" id="KW-0539">Nucleus</keyword>
<keyword evidence="8" id="KW-1185">Reference proteome</keyword>
<evidence type="ECO:0000256" key="3">
    <source>
        <dbReference type="ARBA" id="ARBA00023242"/>
    </source>
</evidence>
<evidence type="ECO:0000256" key="2">
    <source>
        <dbReference type="ARBA" id="ARBA00023163"/>
    </source>
</evidence>
<evidence type="ECO:0000259" key="7">
    <source>
        <dbReference type="Pfam" id="PF03871"/>
    </source>
</evidence>
<keyword evidence="2" id="KW-0804">Transcription</keyword>
<dbReference type="GO" id="GO:0005666">
    <property type="term" value="C:RNA polymerase III complex"/>
    <property type="evidence" value="ECO:0007669"/>
    <property type="project" value="TreeGrafter"/>
</dbReference>
<dbReference type="WBParaSite" id="PEQ_0001220601-mRNA-1">
    <property type="protein sequence ID" value="PEQ_0001220601-mRNA-1"/>
    <property type="gene ID" value="PEQ_0001220601"/>
</dbReference>
<feature type="domain" description="RNA polymerase Rpb5 N-terminal" evidence="7">
    <location>
        <begin position="1"/>
        <end position="56"/>
    </location>
</feature>
<proteinExistence type="inferred from homology"/>
<reference evidence="9" key="1">
    <citation type="submission" date="2022-11" db="UniProtKB">
        <authorList>
            <consortium name="WormBaseParasite"/>
        </authorList>
    </citation>
    <scope>IDENTIFICATION</scope>
</reference>
<dbReference type="Pfam" id="PF03871">
    <property type="entry name" value="RNA_pol_Rpb5_N"/>
    <property type="match status" value="1"/>
</dbReference>
<evidence type="ECO:0000256" key="4">
    <source>
        <dbReference type="ARBA" id="ARBA00025765"/>
    </source>
</evidence>
<dbReference type="PANTHER" id="PTHR10535:SF0">
    <property type="entry name" value="DNA-DIRECTED RNA POLYMERASES I, II, AND III SUBUNIT RPABC1"/>
    <property type="match status" value="1"/>
</dbReference>
<dbReference type="InterPro" id="IPR036710">
    <property type="entry name" value="RNA_pol_Rpb5_N_sf"/>
</dbReference>
<dbReference type="PANTHER" id="PTHR10535">
    <property type="entry name" value="DNA-DIRECTED RNA POLYMERASES I, II, AND III SUBUNIT RPABC1"/>
    <property type="match status" value="1"/>
</dbReference>